<organism evidence="1 2">
    <name type="scientific">Setaria italica</name>
    <name type="common">Foxtail millet</name>
    <name type="synonym">Panicum italicum</name>
    <dbReference type="NCBI Taxonomy" id="4555"/>
    <lineage>
        <taxon>Eukaryota</taxon>
        <taxon>Viridiplantae</taxon>
        <taxon>Streptophyta</taxon>
        <taxon>Embryophyta</taxon>
        <taxon>Tracheophyta</taxon>
        <taxon>Spermatophyta</taxon>
        <taxon>Magnoliopsida</taxon>
        <taxon>Liliopsida</taxon>
        <taxon>Poales</taxon>
        <taxon>Poaceae</taxon>
        <taxon>PACMAD clade</taxon>
        <taxon>Panicoideae</taxon>
        <taxon>Panicodae</taxon>
        <taxon>Paniceae</taxon>
        <taxon>Cenchrinae</taxon>
        <taxon>Setaria</taxon>
    </lineage>
</organism>
<dbReference type="HOGENOM" id="CLU_2417394_0_0_1"/>
<proteinExistence type="predicted"/>
<dbReference type="AlphaFoldDB" id="K3Z177"/>
<dbReference type="EMBL" id="AGNK02000473">
    <property type="status" value="NOT_ANNOTATED_CDS"/>
    <property type="molecule type" value="Genomic_DNA"/>
</dbReference>
<dbReference type="InParanoid" id="K3Z177"/>
<reference evidence="1" key="2">
    <citation type="submission" date="2018-08" db="UniProtKB">
        <authorList>
            <consortium name="EnsemblPlants"/>
        </authorList>
    </citation>
    <scope>IDENTIFICATION</scope>
    <source>
        <strain evidence="1">Yugu1</strain>
    </source>
</reference>
<dbReference type="EnsemblPlants" id="KQL30834">
    <property type="protein sequence ID" value="KQL30834"/>
    <property type="gene ID" value="SETIT_020295mg"/>
</dbReference>
<sequence length="92" mass="10686">MLNQPLKLFLKHMDAVLLICTHLIYCRKIQCMVAMKVWLHEIIEGNVVTRNETISDDSGEDPTYSRYLSASHGLTVLDIYVLPLYFLLGWWS</sequence>
<dbReference type="ExpressionAtlas" id="K3Z177">
    <property type="expression patterns" value="baseline"/>
</dbReference>
<dbReference type="Gramene" id="KQL30834">
    <property type="protein sequence ID" value="KQL30834"/>
    <property type="gene ID" value="SETIT_020295mg"/>
</dbReference>
<name>K3Z177_SETIT</name>
<evidence type="ECO:0000313" key="1">
    <source>
        <dbReference type="EnsemblPlants" id="KQL30834"/>
    </source>
</evidence>
<reference evidence="2" key="1">
    <citation type="journal article" date="2012" name="Nat. Biotechnol.">
        <title>Reference genome sequence of the model plant Setaria.</title>
        <authorList>
            <person name="Bennetzen J.L."/>
            <person name="Schmutz J."/>
            <person name="Wang H."/>
            <person name="Percifield R."/>
            <person name="Hawkins J."/>
            <person name="Pontaroli A.C."/>
            <person name="Estep M."/>
            <person name="Feng L."/>
            <person name="Vaughn J.N."/>
            <person name="Grimwood J."/>
            <person name="Jenkins J."/>
            <person name="Barry K."/>
            <person name="Lindquist E."/>
            <person name="Hellsten U."/>
            <person name="Deshpande S."/>
            <person name="Wang X."/>
            <person name="Wu X."/>
            <person name="Mitros T."/>
            <person name="Triplett J."/>
            <person name="Yang X."/>
            <person name="Ye C.Y."/>
            <person name="Mauro-Herrera M."/>
            <person name="Wang L."/>
            <person name="Li P."/>
            <person name="Sharma M."/>
            <person name="Sharma R."/>
            <person name="Ronald P.C."/>
            <person name="Panaud O."/>
            <person name="Kellogg E.A."/>
            <person name="Brutnell T.P."/>
            <person name="Doust A.N."/>
            <person name="Tuskan G.A."/>
            <person name="Rokhsar D."/>
            <person name="Devos K.M."/>
        </authorList>
    </citation>
    <scope>NUCLEOTIDE SEQUENCE [LARGE SCALE GENOMIC DNA]</scope>
    <source>
        <strain evidence="2">cv. Yugu1</strain>
    </source>
</reference>
<keyword evidence="2" id="KW-1185">Reference proteome</keyword>
<evidence type="ECO:0000313" key="2">
    <source>
        <dbReference type="Proteomes" id="UP000004995"/>
    </source>
</evidence>
<accession>K3Z177</accession>
<protein>
    <submittedName>
        <fullName evidence="1">Uncharacterized protein</fullName>
    </submittedName>
</protein>
<dbReference type="Proteomes" id="UP000004995">
    <property type="component" value="Unassembled WGS sequence"/>
</dbReference>